<dbReference type="GO" id="GO:0055085">
    <property type="term" value="P:transmembrane transport"/>
    <property type="evidence" value="ECO:0007669"/>
    <property type="project" value="InterPro"/>
</dbReference>
<gene>
    <name evidence="9" type="ORF">MOS_738</name>
</gene>
<dbReference type="SUPFAM" id="SSF161098">
    <property type="entry name" value="MetI-like"/>
    <property type="match status" value="1"/>
</dbReference>
<feature type="transmembrane region" description="Helical" evidence="7">
    <location>
        <begin position="141"/>
        <end position="163"/>
    </location>
</feature>
<dbReference type="PROSITE" id="PS50928">
    <property type="entry name" value="ABC_TM1"/>
    <property type="match status" value="1"/>
</dbReference>
<keyword evidence="6 7" id="KW-0472">Membrane</keyword>
<dbReference type="Pfam" id="PF19300">
    <property type="entry name" value="BPD_transp_1_N"/>
    <property type="match status" value="1"/>
</dbReference>
<evidence type="ECO:0000259" key="8">
    <source>
        <dbReference type="PROSITE" id="PS50928"/>
    </source>
</evidence>
<evidence type="ECO:0000313" key="10">
    <source>
        <dbReference type="Proteomes" id="UP000009399"/>
    </source>
</evidence>
<evidence type="ECO:0000256" key="3">
    <source>
        <dbReference type="ARBA" id="ARBA00022475"/>
    </source>
</evidence>
<dbReference type="Gene3D" id="1.10.3720.10">
    <property type="entry name" value="MetI-like"/>
    <property type="match status" value="1"/>
</dbReference>
<dbReference type="Pfam" id="PF00528">
    <property type="entry name" value="BPD_transp_1"/>
    <property type="match status" value="1"/>
</dbReference>
<organism evidence="9 10">
    <name type="scientific">Mesomycoplasma hyorhinis SK76</name>
    <dbReference type="NCBI Taxonomy" id="1118964"/>
    <lineage>
        <taxon>Bacteria</taxon>
        <taxon>Bacillati</taxon>
        <taxon>Mycoplasmatota</taxon>
        <taxon>Mycoplasmoidales</taxon>
        <taxon>Metamycoplasmataceae</taxon>
        <taxon>Mesomycoplasma</taxon>
    </lineage>
</organism>
<protein>
    <submittedName>
        <fullName evidence="9">Oligopeptide transport system permease protein OppB</fullName>
    </submittedName>
</protein>
<feature type="transmembrane region" description="Helical" evidence="7">
    <location>
        <begin position="10"/>
        <end position="28"/>
    </location>
</feature>
<evidence type="ECO:0000256" key="2">
    <source>
        <dbReference type="ARBA" id="ARBA00022448"/>
    </source>
</evidence>
<dbReference type="InterPro" id="IPR045621">
    <property type="entry name" value="BPD_transp_1_N"/>
</dbReference>
<evidence type="ECO:0000256" key="7">
    <source>
        <dbReference type="RuleBase" id="RU363032"/>
    </source>
</evidence>
<evidence type="ECO:0000256" key="5">
    <source>
        <dbReference type="ARBA" id="ARBA00022989"/>
    </source>
</evidence>
<dbReference type="PANTHER" id="PTHR30465">
    <property type="entry name" value="INNER MEMBRANE ABC TRANSPORTER"/>
    <property type="match status" value="1"/>
</dbReference>
<proteinExistence type="inferred from homology"/>
<dbReference type="InterPro" id="IPR000515">
    <property type="entry name" value="MetI-like"/>
</dbReference>
<feature type="transmembrane region" description="Helical" evidence="7">
    <location>
        <begin position="183"/>
        <end position="204"/>
    </location>
</feature>
<dbReference type="AlphaFoldDB" id="A0AAI8ANG4"/>
<feature type="transmembrane region" description="Helical" evidence="7">
    <location>
        <begin position="286"/>
        <end position="311"/>
    </location>
</feature>
<dbReference type="KEGG" id="mhs:MOS_738"/>
<name>A0AAI8ANG4_MESHY</name>
<accession>A0AAI8ANG4</accession>
<dbReference type="Proteomes" id="UP000009399">
    <property type="component" value="Chromosome"/>
</dbReference>
<keyword evidence="5 7" id="KW-1133">Transmembrane helix</keyword>
<dbReference type="PANTHER" id="PTHR30465:SF0">
    <property type="entry name" value="OLIGOPEPTIDE TRANSPORT SYSTEM PERMEASE PROTEIN APPB"/>
    <property type="match status" value="1"/>
</dbReference>
<dbReference type="EMBL" id="CP003914">
    <property type="protein sequence ID" value="AFX74640.1"/>
    <property type="molecule type" value="Genomic_DNA"/>
</dbReference>
<dbReference type="GeneID" id="93248819"/>
<feature type="domain" description="ABC transmembrane type-1" evidence="8">
    <location>
        <begin position="102"/>
        <end position="305"/>
    </location>
</feature>
<keyword evidence="4 7" id="KW-0812">Transmembrane</keyword>
<feature type="transmembrane region" description="Helical" evidence="7">
    <location>
        <begin position="104"/>
        <end position="129"/>
    </location>
</feature>
<evidence type="ECO:0000256" key="1">
    <source>
        <dbReference type="ARBA" id="ARBA00004651"/>
    </source>
</evidence>
<feature type="transmembrane region" description="Helical" evidence="7">
    <location>
        <begin position="244"/>
        <end position="266"/>
    </location>
</feature>
<dbReference type="InterPro" id="IPR035906">
    <property type="entry name" value="MetI-like_sf"/>
</dbReference>
<comment type="similarity">
    <text evidence="7">Belongs to the binding-protein-dependent transport system permease family.</text>
</comment>
<keyword evidence="3" id="KW-1003">Cell membrane</keyword>
<comment type="subcellular location">
    <subcellularLocation>
        <location evidence="1 7">Cell membrane</location>
        <topology evidence="1 7">Multi-pass membrane protein</topology>
    </subcellularLocation>
</comment>
<dbReference type="CDD" id="cd06261">
    <property type="entry name" value="TM_PBP2"/>
    <property type="match status" value="1"/>
</dbReference>
<dbReference type="GO" id="GO:0005886">
    <property type="term" value="C:plasma membrane"/>
    <property type="evidence" value="ECO:0007669"/>
    <property type="project" value="UniProtKB-SubCell"/>
</dbReference>
<sequence length="351" mass="39500">MLTKYILKRLLLAIVTFIVIYVIVYLIMAKFGNNPFVNTVDAIKSKSTDASEQLIKLQKENGFDKPAVVRLWDYTVGIFHGDYGKIYKSSETSIPALFFKPLRYTILVSLPSFIISVILGVILGTISAYKRGKWQDASITSFATVFVALPSFVLAPFIILIALKVNLPFEFKDAEDYSVGTMITSLIPPIVVFVLSSIAGYTFLVRNWVVTTLSSHQVLIAKAKGLSKFKIFTKHVFRNASIPLVRTLIFSYLALLSGSIILEQFFRIPGSSTIIVNAIQDGEINVSMFSLIFFTSLSLVTDIVADLSYVFMDPRISIASKSERNYWVEFKKWRSRKQSKEKLEQGEMSNV</sequence>
<reference evidence="9 10" key="1">
    <citation type="journal article" date="2013" name="Genome Announc.">
        <title>Complete Genome Sequence of Mycoplasma hyorhinis Strain SK76.</title>
        <authorList>
            <person name="Goodison S."/>
            <person name="Urquidi V."/>
            <person name="Kumar D."/>
            <person name="Reyes L."/>
            <person name="Rosser C.J."/>
        </authorList>
    </citation>
    <scope>NUCLEOTIDE SEQUENCE [LARGE SCALE GENOMIC DNA]</scope>
    <source>
        <strain evidence="9 10">SK76</strain>
    </source>
</reference>
<keyword evidence="2 7" id="KW-0813">Transport</keyword>
<evidence type="ECO:0000256" key="4">
    <source>
        <dbReference type="ARBA" id="ARBA00022692"/>
    </source>
</evidence>
<evidence type="ECO:0000313" key="9">
    <source>
        <dbReference type="EMBL" id="AFX74640.1"/>
    </source>
</evidence>
<dbReference type="RefSeq" id="WP_013302451.1">
    <property type="nucleotide sequence ID" value="NC_019552.1"/>
</dbReference>
<evidence type="ECO:0000256" key="6">
    <source>
        <dbReference type="ARBA" id="ARBA00023136"/>
    </source>
</evidence>